<dbReference type="EMBL" id="MPOH02000019">
    <property type="protein sequence ID" value="OQD52587.1"/>
    <property type="molecule type" value="Genomic_DNA"/>
</dbReference>
<evidence type="ECO:0000256" key="1">
    <source>
        <dbReference type="SAM" id="MobiDB-lite"/>
    </source>
</evidence>
<comment type="caution">
    <text evidence="2">The sequence shown here is derived from an EMBL/GenBank/DDBJ whole genome shotgun (WGS) entry which is preliminary data.</text>
</comment>
<evidence type="ECO:0000313" key="2">
    <source>
        <dbReference type="EMBL" id="OQD52587.1"/>
    </source>
</evidence>
<dbReference type="Proteomes" id="UP000184286">
    <property type="component" value="Unassembled WGS sequence"/>
</dbReference>
<reference evidence="2 3" key="2">
    <citation type="submission" date="2017-02" db="EMBL/GenBank/DDBJ databases">
        <title>Draft genome sequence of Streptomyces phaeoluteigriseus type strain DSM41896.</title>
        <authorList>
            <person name="Salih T.S."/>
            <person name="Algora Gallardo L."/>
            <person name="Melo Santos T."/>
            <person name="Filgueira Martinez S."/>
            <person name="Herron P.R."/>
        </authorList>
    </citation>
    <scope>NUCLEOTIDE SEQUENCE [LARGE SCALE GENOMIC DNA]</scope>
    <source>
        <strain evidence="2 3">DSM 41896</strain>
    </source>
</reference>
<name>A0A1V6MJV9_9ACTN</name>
<evidence type="ECO:0000313" key="3">
    <source>
        <dbReference type="Proteomes" id="UP000184286"/>
    </source>
</evidence>
<reference evidence="3" key="1">
    <citation type="submission" date="2016-11" db="EMBL/GenBank/DDBJ databases">
        <authorList>
            <person name="Schniete J.K."/>
            <person name="Salih T."/>
            <person name="Algora Gallardo L."/>
            <person name="Martinez Fernandez S."/>
            <person name="Herron P.R."/>
        </authorList>
    </citation>
    <scope>NUCLEOTIDE SEQUENCE [LARGE SCALE GENOMIC DNA]</scope>
    <source>
        <strain evidence="3">DSM 41896</strain>
    </source>
</reference>
<protein>
    <submittedName>
        <fullName evidence="2">Uncharacterized protein</fullName>
    </submittedName>
</protein>
<gene>
    <name evidence="2" type="ORF">BM536_031005</name>
</gene>
<accession>A0A1V6MJV9</accession>
<dbReference type="STRING" id="114686.BM536_031005"/>
<organism evidence="2 3">
    <name type="scientific">Streptomyces phaeoluteigriseus</name>
    <dbReference type="NCBI Taxonomy" id="114686"/>
    <lineage>
        <taxon>Bacteria</taxon>
        <taxon>Bacillati</taxon>
        <taxon>Actinomycetota</taxon>
        <taxon>Actinomycetes</taxon>
        <taxon>Kitasatosporales</taxon>
        <taxon>Streptomycetaceae</taxon>
        <taxon>Streptomyces</taxon>
        <taxon>Streptomyces aurantiacus group</taxon>
    </lineage>
</organism>
<feature type="region of interest" description="Disordered" evidence="1">
    <location>
        <begin position="54"/>
        <end position="73"/>
    </location>
</feature>
<sequence length="73" mass="7594">MPSAVMPPAVMPSAVMPSAVMPSAVMPSADRRTGGPAYRRHARGRLLAGRRHGLEAAHRSTRAGGLPVVAHDS</sequence>
<proteinExistence type="predicted"/>
<dbReference type="AlphaFoldDB" id="A0A1V6MJV9"/>